<keyword evidence="7" id="KW-0460">Magnesium</keyword>
<dbReference type="InterPro" id="IPR015424">
    <property type="entry name" value="PyrdxlP-dep_Trfase"/>
</dbReference>
<dbReference type="InterPro" id="IPR000890">
    <property type="entry name" value="Aliphatic_acid_kin_short-chain"/>
</dbReference>
<evidence type="ECO:0000256" key="2">
    <source>
        <dbReference type="ARBA" id="ARBA00022679"/>
    </source>
</evidence>
<reference evidence="9" key="1">
    <citation type="submission" date="2020-11" db="EMBL/GenBank/DDBJ databases">
        <authorList>
            <person name="Tran Van P."/>
        </authorList>
    </citation>
    <scope>NUCLEOTIDE SEQUENCE</scope>
</reference>
<dbReference type="InterPro" id="IPR004839">
    <property type="entry name" value="Aminotransferase_I/II_large"/>
</dbReference>
<dbReference type="GO" id="GO:0006085">
    <property type="term" value="P:acetyl-CoA biosynthetic process"/>
    <property type="evidence" value="ECO:0007669"/>
    <property type="project" value="UniProtKB-UniRule"/>
</dbReference>
<comment type="similarity">
    <text evidence="1">Belongs to the class-I pyridoxal-phosphate-dependent aminotransferase family.</text>
</comment>
<dbReference type="NCBIfam" id="TIGR00016">
    <property type="entry name" value="ackA"/>
    <property type="match status" value="1"/>
</dbReference>
<keyword evidence="7" id="KW-0479">Metal-binding</keyword>
<evidence type="ECO:0000256" key="7">
    <source>
        <dbReference type="HAMAP-Rule" id="MF_03131"/>
    </source>
</evidence>
<dbReference type="SUPFAM" id="SSF53067">
    <property type="entry name" value="Actin-like ATPase domain"/>
    <property type="match status" value="2"/>
</dbReference>
<evidence type="ECO:0000256" key="6">
    <source>
        <dbReference type="ARBA" id="ARBA00022898"/>
    </source>
</evidence>
<dbReference type="InterPro" id="IPR043129">
    <property type="entry name" value="ATPase_NBD"/>
</dbReference>
<keyword evidence="6" id="KW-0663">Pyridoxal phosphate</keyword>
<dbReference type="OrthoDB" id="10059981at2759"/>
<dbReference type="AlphaFoldDB" id="A0A7R8WPT7"/>
<keyword evidence="2 7" id="KW-0808">Transferase</keyword>
<evidence type="ECO:0000256" key="5">
    <source>
        <dbReference type="ARBA" id="ARBA00022840"/>
    </source>
</evidence>
<feature type="binding site" evidence="7">
    <location>
        <begin position="267"/>
        <end position="271"/>
    </location>
    <ligand>
        <name>ATP</name>
        <dbReference type="ChEBI" id="CHEBI:30616"/>
    </ligand>
</feature>
<dbReference type="GO" id="GO:0030170">
    <property type="term" value="F:pyridoxal phosphate binding"/>
    <property type="evidence" value="ECO:0007669"/>
    <property type="project" value="InterPro"/>
</dbReference>
<keyword evidence="5 7" id="KW-0067">ATP-binding</keyword>
<dbReference type="PANTHER" id="PTHR21060">
    <property type="entry name" value="ACETATE KINASE"/>
    <property type="match status" value="1"/>
</dbReference>
<comment type="similarity">
    <text evidence="7">Belongs to the acetokinase family.</text>
</comment>
<dbReference type="InterPro" id="IPR015421">
    <property type="entry name" value="PyrdxlP-dep_Trfase_major"/>
</dbReference>
<gene>
    <name evidence="9" type="ORF">CTOB1V02_LOCUS10361</name>
</gene>
<dbReference type="HAMAP" id="MF_00020">
    <property type="entry name" value="Acetate_kinase"/>
    <property type="match status" value="1"/>
</dbReference>
<dbReference type="CDD" id="cd00609">
    <property type="entry name" value="AAT_like"/>
    <property type="match status" value="1"/>
</dbReference>
<dbReference type="Gene3D" id="3.40.640.10">
    <property type="entry name" value="Type I PLP-dependent aspartate aminotransferase-like (Major domain)"/>
    <property type="match status" value="1"/>
</dbReference>
<dbReference type="PROSITE" id="PS01076">
    <property type="entry name" value="ACETATE_KINASE_2"/>
    <property type="match status" value="1"/>
</dbReference>
<keyword evidence="3 7" id="KW-0547">Nucleotide-binding</keyword>
<dbReference type="PANTHER" id="PTHR21060:SF15">
    <property type="entry name" value="ACETATE KINASE-RELATED"/>
    <property type="match status" value="1"/>
</dbReference>
<dbReference type="SUPFAM" id="SSF53383">
    <property type="entry name" value="PLP-dependent transferases"/>
    <property type="match status" value="1"/>
</dbReference>
<evidence type="ECO:0000256" key="3">
    <source>
        <dbReference type="ARBA" id="ARBA00022741"/>
    </source>
</evidence>
<comment type="catalytic activity">
    <reaction evidence="7">
        <text>acetate + ATP = acetyl phosphate + ADP</text>
        <dbReference type="Rhea" id="RHEA:11352"/>
        <dbReference type="ChEBI" id="CHEBI:22191"/>
        <dbReference type="ChEBI" id="CHEBI:30089"/>
        <dbReference type="ChEBI" id="CHEBI:30616"/>
        <dbReference type="ChEBI" id="CHEBI:456216"/>
        <dbReference type="EC" id="2.7.2.1"/>
    </reaction>
</comment>
<dbReference type="InterPro" id="IPR023865">
    <property type="entry name" value="Aliphatic_acid_kinase_CS"/>
</dbReference>
<organism evidence="9">
    <name type="scientific">Cyprideis torosa</name>
    <dbReference type="NCBI Taxonomy" id="163714"/>
    <lineage>
        <taxon>Eukaryota</taxon>
        <taxon>Metazoa</taxon>
        <taxon>Ecdysozoa</taxon>
        <taxon>Arthropoda</taxon>
        <taxon>Crustacea</taxon>
        <taxon>Oligostraca</taxon>
        <taxon>Ostracoda</taxon>
        <taxon>Podocopa</taxon>
        <taxon>Podocopida</taxon>
        <taxon>Cytherocopina</taxon>
        <taxon>Cytheroidea</taxon>
        <taxon>Cytherideidae</taxon>
        <taxon>Cyprideis</taxon>
    </lineage>
</organism>
<dbReference type="PROSITE" id="PS00105">
    <property type="entry name" value="AA_TRANSFER_CLASS_1"/>
    <property type="match status" value="1"/>
</dbReference>
<dbReference type="Pfam" id="PF00155">
    <property type="entry name" value="Aminotran_1_2"/>
    <property type="match status" value="1"/>
</dbReference>
<dbReference type="GO" id="GO:0005524">
    <property type="term" value="F:ATP binding"/>
    <property type="evidence" value="ECO:0007669"/>
    <property type="project" value="UniProtKB-KW"/>
</dbReference>
<evidence type="ECO:0000259" key="8">
    <source>
        <dbReference type="Pfam" id="PF00155"/>
    </source>
</evidence>
<evidence type="ECO:0000256" key="1">
    <source>
        <dbReference type="ARBA" id="ARBA00007441"/>
    </source>
</evidence>
<feature type="binding site" evidence="7">
    <location>
        <begin position="145"/>
        <end position="149"/>
    </location>
    <ligand>
        <name>ATP</name>
        <dbReference type="ChEBI" id="CHEBI:30616"/>
    </ligand>
</feature>
<accession>A0A7R8WPT7</accession>
<name>A0A7R8WPT7_9CRUS</name>
<feature type="site" description="Transition state stabilizer" evidence="7">
    <location>
        <position position="178"/>
    </location>
</feature>
<dbReference type="EMBL" id="OB664763">
    <property type="protein sequence ID" value="CAD7232526.1"/>
    <property type="molecule type" value="Genomic_DNA"/>
</dbReference>
<comment type="cofactor">
    <cofactor evidence="7">
        <name>Mg(2+)</name>
        <dbReference type="ChEBI" id="CHEBI:18420"/>
    </cofactor>
</comment>
<dbReference type="Gene3D" id="3.30.420.40">
    <property type="match status" value="2"/>
</dbReference>
<dbReference type="Pfam" id="PF00871">
    <property type="entry name" value="Acetate_kinase"/>
    <property type="match status" value="1"/>
</dbReference>
<dbReference type="EC" id="2.7.2.1" evidence="7"/>
<proteinExistence type="inferred from homology"/>
<feature type="binding site" evidence="7">
    <location>
        <position position="28"/>
    </location>
    <ligand>
        <name>substrate</name>
    </ligand>
</feature>
<feature type="domain" description="Aminotransferase class I/classII large" evidence="8">
    <location>
        <begin position="307"/>
        <end position="573"/>
    </location>
</feature>
<dbReference type="GO" id="GO:0000287">
    <property type="term" value="F:magnesium ion binding"/>
    <property type="evidence" value="ECO:0007669"/>
    <property type="project" value="UniProtKB-UniRule"/>
</dbReference>
<dbReference type="UniPathway" id="UPA00340">
    <property type="reaction ID" value="UER00458"/>
</dbReference>
<evidence type="ECO:0000313" key="9">
    <source>
        <dbReference type="EMBL" id="CAD7232526.1"/>
    </source>
</evidence>
<dbReference type="GO" id="GO:0006083">
    <property type="term" value="P:acetate metabolic process"/>
    <property type="evidence" value="ECO:0007669"/>
    <property type="project" value="TreeGrafter"/>
</dbReference>
<dbReference type="InterPro" id="IPR004372">
    <property type="entry name" value="Ac/propionate_kinase"/>
</dbReference>
<comment type="pathway">
    <text evidence="7">Metabolic intermediate biosynthesis; acetyl-CoA biosynthesis; acetyl-CoA from acetate: step 1/2.</text>
</comment>
<sequence>MHLLIDALTSKETGVIKSKSEIKGIGHRVVQGGETFRCATLIDAGVKQAIEENNNLAPLHNPANLTGIRVAEELFPGTPNVAVFDTEFHQTMPPKAFIYALPYSFYEDLKIRRYGFHGTSHKYVAINGAKAMGHKVEELNLITIHLGNGGSISAVEKGKCIDTSMGMTPLAGIMMGSRCGDIDPAIVNFIAQAKNIDCQEVDAILNNESGLKGICGMNDMRDIHDRVAEGDKLAKLAVEMFTYQVKKYIGAYFAAMGSVDAILFTAGIGENDDIVRQGACSNMLGFERDYPTAHGVLMKKHNTMPKDGDSVLVPAPAFPIHVYAAVIAGASVIRLSLYSEESFLGQIQSICQALYPRPKLVMLNYPHNPTGVLASKDFFAEVIRLAKKYDFMVINDFAYSRITYDGYVAPSLLEVEGAKDVAVEFGSFSKSYNMAGWRLGYCVGNRHIIEGLSKIKGYYDYGIFSAIQVAGIVAMRDCEDDIGEQVKLYQQRRDALCEGLERMGWEVERPKAGMFLWVKIPEPFSFMGSIRFAVEMMDRANVAVAPGAGFGQEGEGYLRLALVENENRIRQALKQMKKCLSEIEREMAEGSFSREQGHH</sequence>
<protein>
    <recommendedName>
        <fullName evidence="7">Probable acetate kinase</fullName>
        <ecNumber evidence="7">2.7.2.1</ecNumber>
    </recommendedName>
    <alternativeName>
        <fullName evidence="7">Acetokinase</fullName>
    </alternativeName>
</protein>
<dbReference type="InterPro" id="IPR004838">
    <property type="entry name" value="NHTrfase_class1_PyrdxlP-BS"/>
</dbReference>
<evidence type="ECO:0000256" key="4">
    <source>
        <dbReference type="ARBA" id="ARBA00022777"/>
    </source>
</evidence>
<feature type="binding site" evidence="7">
    <location>
        <begin position="219"/>
        <end position="221"/>
    </location>
    <ligand>
        <name>ATP</name>
        <dbReference type="ChEBI" id="CHEBI:30616"/>
    </ligand>
</feature>
<keyword evidence="4 7" id="KW-0418">Kinase</keyword>
<comment type="caution">
    <text evidence="7">Lacks conserved residue(s) required for the propagation of feature annotation.</text>
</comment>
<dbReference type="PRINTS" id="PR00471">
    <property type="entry name" value="ACETATEKNASE"/>
</dbReference>
<feature type="active site" description="Proton donor/acceptor" evidence="7">
    <location>
        <position position="85"/>
    </location>
</feature>
<feature type="site" description="Transition state stabilizer" evidence="7">
    <location>
        <position position="117"/>
    </location>
</feature>
<dbReference type="GO" id="GO:0008776">
    <property type="term" value="F:acetate kinase activity"/>
    <property type="evidence" value="ECO:0007669"/>
    <property type="project" value="UniProtKB-UniRule"/>
</dbReference>